<evidence type="ECO:0000313" key="2">
    <source>
        <dbReference type="EMBL" id="MFC5421746.1"/>
    </source>
</evidence>
<dbReference type="EMBL" id="JBHSLW010000033">
    <property type="protein sequence ID" value="MFC5421746.1"/>
    <property type="molecule type" value="Genomic_DNA"/>
</dbReference>
<protein>
    <submittedName>
        <fullName evidence="2">DUF2628 domain-containing protein</fullName>
    </submittedName>
</protein>
<keyword evidence="3" id="KW-1185">Reference proteome</keyword>
<evidence type="ECO:0000256" key="1">
    <source>
        <dbReference type="SAM" id="Phobius"/>
    </source>
</evidence>
<dbReference type="Proteomes" id="UP001596053">
    <property type="component" value="Unassembled WGS sequence"/>
</dbReference>
<gene>
    <name evidence="2" type="ORF">ACFPOB_19490</name>
</gene>
<dbReference type="InterPro" id="IPR024399">
    <property type="entry name" value="DUF2628"/>
</dbReference>
<proteinExistence type="predicted"/>
<dbReference type="Pfam" id="PF10947">
    <property type="entry name" value="DUF2628"/>
    <property type="match status" value="1"/>
</dbReference>
<feature type="transmembrane region" description="Helical" evidence="1">
    <location>
        <begin position="70"/>
        <end position="88"/>
    </location>
</feature>
<dbReference type="RefSeq" id="WP_377800030.1">
    <property type="nucleotide sequence ID" value="NZ_JBHSLW010000033.1"/>
</dbReference>
<sequence length="161" mass="17759">MAFYQALIPPPGAGGLREEVEQARLLPESFTFSALVFGGVWLLFKRLWLAFIVYALVWGGLVYLQRQIGFSFLAVMLSHTALAVFLGFEGQNLIARKLLRQGWRLVDVVEAPDLSSAERRFFERALPAGAPPRVVETTPAPTRFAPSSAPVIGLFPEANGR</sequence>
<keyword evidence="1" id="KW-0812">Transmembrane</keyword>
<feature type="transmembrane region" description="Helical" evidence="1">
    <location>
        <begin position="47"/>
        <end position="64"/>
    </location>
</feature>
<keyword evidence="1" id="KW-0472">Membrane</keyword>
<comment type="caution">
    <text evidence="2">The sequence shown here is derived from an EMBL/GenBank/DDBJ whole genome shotgun (WGS) entry which is preliminary data.</text>
</comment>
<name>A0ABW0IX91_9HYPH</name>
<keyword evidence="1" id="KW-1133">Transmembrane helix</keyword>
<accession>A0ABW0IX91</accession>
<evidence type="ECO:0000313" key="3">
    <source>
        <dbReference type="Proteomes" id="UP001596053"/>
    </source>
</evidence>
<organism evidence="2 3">
    <name type="scientific">Bosea eneae</name>
    <dbReference type="NCBI Taxonomy" id="151454"/>
    <lineage>
        <taxon>Bacteria</taxon>
        <taxon>Pseudomonadati</taxon>
        <taxon>Pseudomonadota</taxon>
        <taxon>Alphaproteobacteria</taxon>
        <taxon>Hyphomicrobiales</taxon>
        <taxon>Boseaceae</taxon>
        <taxon>Bosea</taxon>
    </lineage>
</organism>
<reference evidence="3" key="1">
    <citation type="journal article" date="2019" name="Int. J. Syst. Evol. Microbiol.">
        <title>The Global Catalogue of Microorganisms (GCM) 10K type strain sequencing project: providing services to taxonomists for standard genome sequencing and annotation.</title>
        <authorList>
            <consortium name="The Broad Institute Genomics Platform"/>
            <consortium name="The Broad Institute Genome Sequencing Center for Infectious Disease"/>
            <person name="Wu L."/>
            <person name="Ma J."/>
        </authorList>
    </citation>
    <scope>NUCLEOTIDE SEQUENCE [LARGE SCALE GENOMIC DNA]</scope>
    <source>
        <strain evidence="3">NCAIM B.01391</strain>
    </source>
</reference>